<feature type="non-terminal residue" evidence="1">
    <location>
        <position position="1"/>
    </location>
</feature>
<name>A0ACA9N6Q7_9GLOM</name>
<dbReference type="Proteomes" id="UP000789702">
    <property type="component" value="Unassembled WGS sequence"/>
</dbReference>
<sequence>LVLEGLVIDEVLVLNNESLFLVLALELAREGLVTDEIFS</sequence>
<evidence type="ECO:0000313" key="1">
    <source>
        <dbReference type="EMBL" id="CAG8634023.1"/>
    </source>
</evidence>
<proteinExistence type="predicted"/>
<protein>
    <submittedName>
        <fullName evidence="1">2705_t:CDS:1</fullName>
    </submittedName>
</protein>
<evidence type="ECO:0000313" key="2">
    <source>
        <dbReference type="Proteomes" id="UP000789702"/>
    </source>
</evidence>
<gene>
    <name evidence="1" type="ORF">DHETER_LOCUS8521</name>
</gene>
<comment type="caution">
    <text evidence="1">The sequence shown here is derived from an EMBL/GenBank/DDBJ whole genome shotgun (WGS) entry which is preliminary data.</text>
</comment>
<dbReference type="EMBL" id="CAJVPU010013636">
    <property type="protein sequence ID" value="CAG8634023.1"/>
    <property type="molecule type" value="Genomic_DNA"/>
</dbReference>
<keyword evidence="2" id="KW-1185">Reference proteome</keyword>
<accession>A0ACA9N6Q7</accession>
<reference evidence="1" key="1">
    <citation type="submission" date="2021-06" db="EMBL/GenBank/DDBJ databases">
        <authorList>
            <person name="Kallberg Y."/>
            <person name="Tangrot J."/>
            <person name="Rosling A."/>
        </authorList>
    </citation>
    <scope>NUCLEOTIDE SEQUENCE</scope>
    <source>
        <strain evidence="1">IL203A</strain>
    </source>
</reference>
<organism evidence="1 2">
    <name type="scientific">Dentiscutata heterogama</name>
    <dbReference type="NCBI Taxonomy" id="1316150"/>
    <lineage>
        <taxon>Eukaryota</taxon>
        <taxon>Fungi</taxon>
        <taxon>Fungi incertae sedis</taxon>
        <taxon>Mucoromycota</taxon>
        <taxon>Glomeromycotina</taxon>
        <taxon>Glomeromycetes</taxon>
        <taxon>Diversisporales</taxon>
        <taxon>Gigasporaceae</taxon>
        <taxon>Dentiscutata</taxon>
    </lineage>
</organism>